<protein>
    <recommendedName>
        <fullName evidence="3">Replication initiation factor</fullName>
    </recommendedName>
</protein>
<sequence>MLIRTDADNPRPVSRGLKLQPAFLGVDSLYLVIEYPSQDVFDYWSRSVNDNQDRRLHEGIPHGDMLIRTGAHGYKLCVRSGDNRLYITNRVEDVLHNTPHTGQGMGILLQLGTKWLRQNADFTSYEALSASIFALLREYKVDEPECYPIRINRIDIALDVLGLSTNDISIDEWRRGWIGRASGKYFYDDNTTGNLSGFVIGSSKGAVRFKIYDKILESTKTNDIGFWLSVWIQQGLNFSQANDLNIARFEWTVKPHNAKFLGMRYLEEYTFDGLKELINYLTQKWGRLCIAQASVPKSRWMIHPLWQQIRRLMIEEWDIDHVGITQRDYHTIPDVNPAYLKSVAGWIAGLMARIAIAKGEDAPVDVYEAILLAQSETKPIKQKAQERFEILSRLVTKAVDDEQ</sequence>
<gene>
    <name evidence="1" type="ORF">G4Y79_04555</name>
</gene>
<reference evidence="1 2" key="1">
    <citation type="submission" date="2020-02" db="EMBL/GenBank/DDBJ databases">
        <authorList>
            <person name="Zheng R.K."/>
            <person name="Sun C.M."/>
        </authorList>
    </citation>
    <scope>NUCLEOTIDE SEQUENCE [LARGE SCALE GENOMIC DNA]</scope>
    <source>
        <strain evidence="2">rifampicinis</strain>
    </source>
</reference>
<keyword evidence="2" id="KW-1185">Reference proteome</keyword>
<evidence type="ECO:0000313" key="1">
    <source>
        <dbReference type="EMBL" id="QPC83658.1"/>
    </source>
</evidence>
<dbReference type="RefSeq" id="WP_195171722.1">
    <property type="nucleotide sequence ID" value="NZ_CP062983.1"/>
</dbReference>
<evidence type="ECO:0000313" key="2">
    <source>
        <dbReference type="Proteomes" id="UP000594468"/>
    </source>
</evidence>
<dbReference type="KEGG" id="pmet:G4Y79_04555"/>
<dbReference type="Proteomes" id="UP000594468">
    <property type="component" value="Chromosome"/>
</dbReference>
<name>A0A7S8EAZ8_9CHLR</name>
<evidence type="ECO:0008006" key="3">
    <source>
        <dbReference type="Google" id="ProtNLM"/>
    </source>
</evidence>
<dbReference type="EMBL" id="CP062983">
    <property type="protein sequence ID" value="QPC83658.1"/>
    <property type="molecule type" value="Genomic_DNA"/>
</dbReference>
<organism evidence="1 2">
    <name type="scientific">Phototrophicus methaneseepsis</name>
    <dbReference type="NCBI Taxonomy" id="2710758"/>
    <lineage>
        <taxon>Bacteria</taxon>
        <taxon>Bacillati</taxon>
        <taxon>Chloroflexota</taxon>
        <taxon>Candidatus Thermofontia</taxon>
        <taxon>Phototrophicales</taxon>
        <taxon>Phototrophicaceae</taxon>
        <taxon>Phototrophicus</taxon>
    </lineage>
</organism>
<dbReference type="AlphaFoldDB" id="A0A7S8EAZ8"/>
<accession>A0A7S8EAZ8</accession>
<proteinExistence type="predicted"/>